<feature type="binding site" evidence="3">
    <location>
        <begin position="459"/>
        <end position="462"/>
    </location>
    <ligand>
        <name>CTP</name>
        <dbReference type="ChEBI" id="CHEBI:37563"/>
    </ligand>
</feature>
<protein>
    <recommendedName>
        <fullName evidence="3">Coenzyme A biosynthesis bifunctional protein CoaBC</fullName>
    </recommendedName>
    <alternativeName>
        <fullName evidence="3">DNA/pantothenate metabolism flavoprotein</fullName>
    </alternativeName>
    <alternativeName>
        <fullName evidence="3">Phosphopantothenoylcysteine synthetase/decarboxylase</fullName>
        <shortName evidence="3">PPCS-PPCDC</shortName>
    </alternativeName>
    <domain>
        <recommendedName>
            <fullName evidence="3">Phosphopantothenoylcysteine decarboxylase</fullName>
            <shortName evidence="3">PPC decarboxylase</shortName>
            <shortName evidence="3">PPC-DC</shortName>
            <ecNumber evidence="3">4.1.1.36</ecNumber>
        </recommendedName>
        <alternativeName>
            <fullName evidence="3">CoaC</fullName>
        </alternativeName>
    </domain>
    <domain>
        <recommendedName>
            <fullName evidence="3">Phosphopantothenate--cysteine ligase</fullName>
            <ecNumber evidence="3">6.3.2.5</ecNumber>
        </recommendedName>
        <alternativeName>
            <fullName evidence="3">CoaB</fullName>
        </alternativeName>
        <alternativeName>
            <fullName evidence="3">Phosphopantothenoylcysteine synthetase</fullName>
            <shortName evidence="3">PPC synthetase</shortName>
            <shortName evidence="3">PPC-S</shortName>
        </alternativeName>
    </domain>
</protein>
<feature type="region of interest" description="Phosphopantothenoylcysteine decarboxylase" evidence="3">
    <location>
        <begin position="1"/>
        <end position="344"/>
    </location>
</feature>
<dbReference type="EC" id="6.3.2.5" evidence="3"/>
<dbReference type="InterPro" id="IPR005252">
    <property type="entry name" value="CoaBC"/>
</dbReference>
<keyword evidence="3" id="KW-0285">Flavoprotein</keyword>
<keyword evidence="2 3" id="KW-0456">Lyase</keyword>
<feature type="binding site" evidence="3">
    <location>
        <position position="442"/>
    </location>
    <ligand>
        <name>CTP</name>
        <dbReference type="ChEBI" id="CHEBI:37563"/>
    </ligand>
</feature>
<keyword evidence="3" id="KW-0460">Magnesium</keyword>
<feature type="binding site" evidence="3">
    <location>
        <position position="492"/>
    </location>
    <ligand>
        <name>CTP</name>
        <dbReference type="ChEBI" id="CHEBI:37563"/>
    </ligand>
</feature>
<dbReference type="GO" id="GO:0010181">
    <property type="term" value="F:FMN binding"/>
    <property type="evidence" value="ECO:0007669"/>
    <property type="project" value="UniProtKB-UniRule"/>
</dbReference>
<dbReference type="AlphaFoldDB" id="A0A547PC83"/>
<dbReference type="InterPro" id="IPR036551">
    <property type="entry name" value="Flavin_trans-like"/>
</dbReference>
<dbReference type="GO" id="GO:0046872">
    <property type="term" value="F:metal ion binding"/>
    <property type="evidence" value="ECO:0007669"/>
    <property type="project" value="UniProtKB-KW"/>
</dbReference>
<comment type="catalytic activity">
    <reaction evidence="3">
        <text>(R)-4'-phosphopantothenate + L-cysteine + CTP = N-[(R)-4-phosphopantothenoyl]-L-cysteine + CMP + diphosphate + H(+)</text>
        <dbReference type="Rhea" id="RHEA:19397"/>
        <dbReference type="ChEBI" id="CHEBI:10986"/>
        <dbReference type="ChEBI" id="CHEBI:15378"/>
        <dbReference type="ChEBI" id="CHEBI:33019"/>
        <dbReference type="ChEBI" id="CHEBI:35235"/>
        <dbReference type="ChEBI" id="CHEBI:37563"/>
        <dbReference type="ChEBI" id="CHEBI:59458"/>
        <dbReference type="ChEBI" id="CHEBI:60377"/>
        <dbReference type="EC" id="6.3.2.5"/>
    </reaction>
</comment>
<dbReference type="PANTHER" id="PTHR14359:SF6">
    <property type="entry name" value="PHOSPHOPANTOTHENOYLCYSTEINE DECARBOXYLASE"/>
    <property type="match status" value="1"/>
</dbReference>
<evidence type="ECO:0000256" key="2">
    <source>
        <dbReference type="ARBA" id="ARBA00023239"/>
    </source>
</evidence>
<dbReference type="SUPFAM" id="SSF102645">
    <property type="entry name" value="CoaB-like"/>
    <property type="match status" value="1"/>
</dbReference>
<comment type="cofactor">
    <cofactor evidence="3">
        <name>Mg(2+)</name>
        <dbReference type="ChEBI" id="CHEBI:18420"/>
    </cofactor>
</comment>
<dbReference type="GO" id="GO:0015937">
    <property type="term" value="P:coenzyme A biosynthetic process"/>
    <property type="evidence" value="ECO:0007669"/>
    <property type="project" value="UniProtKB-UniRule"/>
</dbReference>
<comment type="function">
    <text evidence="3">Catalyzes two sequential steps in the biosynthesis of coenzyme A. In the first step cysteine is conjugated to 4'-phosphopantothenate to form 4-phosphopantothenoylcysteine. In the second step the latter compound is decarboxylated to form 4'-phosphopantotheine.</text>
</comment>
<dbReference type="Gene3D" id="3.40.50.1950">
    <property type="entry name" value="Flavin prenyltransferase-like"/>
    <property type="match status" value="1"/>
</dbReference>
<feature type="binding site" evidence="3">
    <location>
        <position position="496"/>
    </location>
    <ligand>
        <name>CTP</name>
        <dbReference type="ChEBI" id="CHEBI:37563"/>
    </ligand>
</feature>
<proteinExistence type="inferred from homology"/>
<dbReference type="Pfam" id="PF04127">
    <property type="entry name" value="DFP"/>
    <property type="match status" value="1"/>
</dbReference>
<dbReference type="GO" id="GO:0071513">
    <property type="term" value="C:phosphopantothenoylcysteine decarboxylase complex"/>
    <property type="evidence" value="ECO:0007669"/>
    <property type="project" value="TreeGrafter"/>
</dbReference>
<dbReference type="InterPro" id="IPR007085">
    <property type="entry name" value="DNA/pantothenate-metab_flavo_C"/>
</dbReference>
<comment type="pathway">
    <text evidence="3">Cofactor biosynthesis; coenzyme A biosynthesis; CoA from (R)-pantothenate: step 3/5.</text>
</comment>
<comment type="similarity">
    <text evidence="3">In the C-terminal section; belongs to the PPC synthetase family.</text>
</comment>
<dbReference type="GO" id="GO:0015941">
    <property type="term" value="P:pantothenate catabolic process"/>
    <property type="evidence" value="ECO:0007669"/>
    <property type="project" value="InterPro"/>
</dbReference>
<evidence type="ECO:0000313" key="8">
    <source>
        <dbReference type="Proteomes" id="UP000316343"/>
    </source>
</evidence>
<evidence type="ECO:0000259" key="5">
    <source>
        <dbReference type="Pfam" id="PF02441"/>
    </source>
</evidence>
<feature type="domain" description="Flavoprotein" evidence="5">
    <location>
        <begin position="7"/>
        <end position="179"/>
    </location>
</feature>
<dbReference type="EMBL" id="VHJK01000001">
    <property type="protein sequence ID" value="TRD11725.1"/>
    <property type="molecule type" value="Genomic_DNA"/>
</dbReference>
<feature type="region of interest" description="Disordered" evidence="4">
    <location>
        <begin position="295"/>
        <end position="317"/>
    </location>
</feature>
<keyword evidence="3" id="KW-0436">Ligase</keyword>
<feature type="region of interest" description="Phosphopantothenate--cysteine ligase" evidence="3">
    <location>
        <begin position="345"/>
        <end position="555"/>
    </location>
</feature>
<evidence type="ECO:0000256" key="4">
    <source>
        <dbReference type="SAM" id="MobiDB-lite"/>
    </source>
</evidence>
<dbReference type="EC" id="4.1.1.36" evidence="3"/>
<feature type="compositionally biased region" description="Basic and acidic residues" evidence="4">
    <location>
        <begin position="295"/>
        <end position="306"/>
    </location>
</feature>
<comment type="catalytic activity">
    <reaction evidence="3">
        <text>N-[(R)-4-phosphopantothenoyl]-L-cysteine + H(+) = (R)-4'-phosphopantetheine + CO2</text>
        <dbReference type="Rhea" id="RHEA:16793"/>
        <dbReference type="ChEBI" id="CHEBI:15378"/>
        <dbReference type="ChEBI" id="CHEBI:16526"/>
        <dbReference type="ChEBI" id="CHEBI:59458"/>
        <dbReference type="ChEBI" id="CHEBI:61723"/>
        <dbReference type="EC" id="4.1.1.36"/>
    </reaction>
</comment>
<keyword evidence="8" id="KW-1185">Reference proteome</keyword>
<dbReference type="UniPathway" id="UPA00241">
    <property type="reaction ID" value="UER00353"/>
</dbReference>
<evidence type="ECO:0000313" key="7">
    <source>
        <dbReference type="EMBL" id="TRD11725.1"/>
    </source>
</evidence>
<keyword evidence="3" id="KW-0288">FMN</keyword>
<sequence>MSAAAPKVLLVVGGGIAAYKSCELVRLIRKGGGDVTCVVTKGGQQFVTPMSLAALSENQVYTSLFDLKNEAEMGHIQLSREADLVVVCPATADLMAKMSAGIADDLATTLILATDKPVMAVPAMNVRMWEHAATQRNVTLLEQAGVQVLHPDEGPMACGEFGYGRLPEPEAIWREIAAHFGIEVEESAPPAPANDQQIEVEAIEPEDDGAATGLSGLLSRIIPRSTAKRSHEDIETEIADLQELPDEEIADADLPPVEEQEIEFNPDLGGPLLAKKGGAGSAPPIDPEAINHEVDDRKEQPEHIKGEQAAAPVGPAPIESADEDALGGEVYAVDAAYRPLDGRHVLVTAGPTWEAIDPVRYIANRSSGKQGFAIAAAAAALGAKVTLVAGPVSLKTPAGVDRIDVESAQDMSAAVKQALPADVAVMVAAVADWRPKEYTGEKIKKRGSAPPALMLTENPDILTNVAAGGNRPELVIGFAAETENVLDNAKKKRKRKACDWIVANDVSGDVMGGDDNRVHIVSGDGTESLDEMPKAAVAMALVERIAASLKAEAAE</sequence>
<dbReference type="Gene3D" id="3.40.50.10300">
    <property type="entry name" value="CoaB-like"/>
    <property type="match status" value="1"/>
</dbReference>
<dbReference type="PANTHER" id="PTHR14359">
    <property type="entry name" value="HOMO-OLIGOMERIC FLAVIN CONTAINING CYS DECARBOXYLASE FAMILY"/>
    <property type="match status" value="1"/>
</dbReference>
<evidence type="ECO:0000259" key="6">
    <source>
        <dbReference type="Pfam" id="PF04127"/>
    </source>
</evidence>
<dbReference type="GO" id="GO:0004633">
    <property type="term" value="F:phosphopantothenoylcysteine decarboxylase activity"/>
    <property type="evidence" value="ECO:0007669"/>
    <property type="project" value="UniProtKB-UniRule"/>
</dbReference>
<feature type="active site" description="Proton donor" evidence="3">
    <location>
        <position position="158"/>
    </location>
</feature>
<dbReference type="SUPFAM" id="SSF52507">
    <property type="entry name" value="Homo-oligomeric flavin-containing Cys decarboxylases, HFCD"/>
    <property type="match status" value="1"/>
</dbReference>
<comment type="caution">
    <text evidence="3">Lacks conserved residue(s) required for the propagation of feature annotation.</text>
</comment>
<dbReference type="HAMAP" id="MF_02225">
    <property type="entry name" value="CoaBC"/>
    <property type="match status" value="1"/>
</dbReference>
<feature type="binding site" evidence="3">
    <location>
        <position position="478"/>
    </location>
    <ligand>
        <name>CTP</name>
        <dbReference type="ChEBI" id="CHEBI:37563"/>
    </ligand>
</feature>
<gene>
    <name evidence="3" type="primary">coaBC</name>
    <name evidence="7" type="ORF">FGU71_07500</name>
</gene>
<comment type="pathway">
    <text evidence="3">Cofactor biosynthesis; coenzyme A biosynthesis; CoA from (R)-pantothenate: step 2/5.</text>
</comment>
<dbReference type="RefSeq" id="WP_142787998.1">
    <property type="nucleotide sequence ID" value="NZ_VHJK01000001.1"/>
</dbReference>
<dbReference type="InterPro" id="IPR003382">
    <property type="entry name" value="Flavoprotein"/>
</dbReference>
<dbReference type="Pfam" id="PF02441">
    <property type="entry name" value="Flavoprotein"/>
    <property type="match status" value="1"/>
</dbReference>
<keyword evidence="3" id="KW-0511">Multifunctional enzyme</keyword>
<evidence type="ECO:0000256" key="3">
    <source>
        <dbReference type="HAMAP-Rule" id="MF_02225"/>
    </source>
</evidence>
<comment type="caution">
    <text evidence="7">The sequence shown here is derived from an EMBL/GenBank/DDBJ whole genome shotgun (WGS) entry which is preliminary data.</text>
</comment>
<reference evidence="7 8" key="1">
    <citation type="submission" date="2019-06" db="EMBL/GenBank/DDBJ databases">
        <title>Erythrobacter insulae sp. nov., isolated from a tidal flat.</title>
        <authorList>
            <person name="Yoon J.-H."/>
        </authorList>
    </citation>
    <scope>NUCLEOTIDE SEQUENCE [LARGE SCALE GENOMIC DNA]</scope>
    <source>
        <strain evidence="7 8">JBTF-M21</strain>
    </source>
</reference>
<organism evidence="7 8">
    <name type="scientific">Erythrobacter insulae</name>
    <dbReference type="NCBI Taxonomy" id="2584124"/>
    <lineage>
        <taxon>Bacteria</taxon>
        <taxon>Pseudomonadati</taxon>
        <taxon>Pseudomonadota</taxon>
        <taxon>Alphaproteobacteria</taxon>
        <taxon>Sphingomonadales</taxon>
        <taxon>Erythrobacteraceae</taxon>
        <taxon>Erythrobacter/Porphyrobacter group</taxon>
        <taxon>Erythrobacter</taxon>
    </lineage>
</organism>
<dbReference type="Proteomes" id="UP000316343">
    <property type="component" value="Unassembled WGS sequence"/>
</dbReference>
<feature type="domain" description="DNA/pantothenate metabolism flavoprotein C-terminal" evidence="6">
    <location>
        <begin position="340"/>
        <end position="547"/>
    </location>
</feature>
<dbReference type="GO" id="GO:0004632">
    <property type="term" value="F:phosphopantothenate--cysteine ligase activity"/>
    <property type="evidence" value="ECO:0007669"/>
    <property type="project" value="UniProtKB-UniRule"/>
</dbReference>
<feature type="binding site" evidence="3">
    <location>
        <position position="432"/>
    </location>
    <ligand>
        <name>CTP</name>
        <dbReference type="ChEBI" id="CHEBI:37563"/>
    </ligand>
</feature>
<keyword evidence="1 3" id="KW-0210">Decarboxylase</keyword>
<comment type="cofactor">
    <cofactor evidence="3">
        <name>FMN</name>
        <dbReference type="ChEBI" id="CHEBI:58210"/>
    </cofactor>
    <text evidence="3">Binds 1 FMN per subunit.</text>
</comment>
<comment type="similarity">
    <text evidence="3">In the N-terminal section; belongs to the HFCD (homo-oligomeric flavin containing Cys decarboxylase) superfamily.</text>
</comment>
<name>A0A547PC83_9SPHN</name>
<dbReference type="OrthoDB" id="9802554at2"/>
<evidence type="ECO:0000256" key="1">
    <source>
        <dbReference type="ARBA" id="ARBA00022793"/>
    </source>
</evidence>
<accession>A0A547PC83</accession>
<dbReference type="InterPro" id="IPR035929">
    <property type="entry name" value="CoaB-like_sf"/>
</dbReference>
<keyword evidence="3" id="KW-0479">Metal-binding</keyword>